<dbReference type="Proteomes" id="UP000242188">
    <property type="component" value="Unassembled WGS sequence"/>
</dbReference>
<dbReference type="GO" id="GO:0003925">
    <property type="term" value="F:G protein activity"/>
    <property type="evidence" value="ECO:0007669"/>
    <property type="project" value="UniProtKB-EC"/>
</dbReference>
<name>A0A210QT84_MIZYE</name>
<dbReference type="EMBL" id="NEDP02002015">
    <property type="protein sequence ID" value="OWF51947.1"/>
    <property type="molecule type" value="Genomic_DNA"/>
</dbReference>
<dbReference type="GO" id="GO:0005525">
    <property type="term" value="F:GTP binding"/>
    <property type="evidence" value="ECO:0007669"/>
    <property type="project" value="InterPro"/>
</dbReference>
<evidence type="ECO:0000256" key="2">
    <source>
        <dbReference type="ARBA" id="ARBA00011984"/>
    </source>
</evidence>
<gene>
    <name evidence="5" type="ORF">KP79_PYT18477</name>
</gene>
<dbReference type="SMART" id="SM00173">
    <property type="entry name" value="RAS"/>
    <property type="match status" value="1"/>
</dbReference>
<dbReference type="Pfam" id="PF00071">
    <property type="entry name" value="Ras"/>
    <property type="match status" value="1"/>
</dbReference>
<proteinExistence type="inferred from homology"/>
<evidence type="ECO:0000256" key="4">
    <source>
        <dbReference type="ARBA" id="ARBA00048098"/>
    </source>
</evidence>
<dbReference type="EC" id="3.6.5.2" evidence="2"/>
<keyword evidence="3" id="KW-0378">Hydrolase</keyword>
<accession>A0A210QT84</accession>
<dbReference type="PROSITE" id="PS51419">
    <property type="entry name" value="RAB"/>
    <property type="match status" value="1"/>
</dbReference>
<dbReference type="AlphaFoldDB" id="A0A210QT84"/>
<evidence type="ECO:0000313" key="6">
    <source>
        <dbReference type="Proteomes" id="UP000242188"/>
    </source>
</evidence>
<dbReference type="PROSITE" id="PS51421">
    <property type="entry name" value="RAS"/>
    <property type="match status" value="1"/>
</dbReference>
<dbReference type="NCBIfam" id="TIGR00231">
    <property type="entry name" value="small_GTP"/>
    <property type="match status" value="1"/>
</dbReference>
<dbReference type="Gene3D" id="3.40.50.300">
    <property type="entry name" value="P-loop containing nucleotide triphosphate hydrolases"/>
    <property type="match status" value="1"/>
</dbReference>
<dbReference type="PANTHER" id="PTHR45704">
    <property type="entry name" value="RAS-LIKE FAMILY MEMBER 11"/>
    <property type="match status" value="1"/>
</dbReference>
<organism evidence="5 6">
    <name type="scientific">Mizuhopecten yessoensis</name>
    <name type="common">Japanese scallop</name>
    <name type="synonym">Patinopecten yessoensis</name>
    <dbReference type="NCBI Taxonomy" id="6573"/>
    <lineage>
        <taxon>Eukaryota</taxon>
        <taxon>Metazoa</taxon>
        <taxon>Spiralia</taxon>
        <taxon>Lophotrochozoa</taxon>
        <taxon>Mollusca</taxon>
        <taxon>Bivalvia</taxon>
        <taxon>Autobranchia</taxon>
        <taxon>Pteriomorphia</taxon>
        <taxon>Pectinida</taxon>
        <taxon>Pectinoidea</taxon>
        <taxon>Pectinidae</taxon>
        <taxon>Mizuhopecten</taxon>
    </lineage>
</organism>
<dbReference type="InterPro" id="IPR005225">
    <property type="entry name" value="Small_GTP-bd"/>
</dbReference>
<comment type="similarity">
    <text evidence="1">Belongs to the small GTPase superfamily. Ras family.</text>
</comment>
<dbReference type="SMART" id="SM00175">
    <property type="entry name" value="RAB"/>
    <property type="match status" value="1"/>
</dbReference>
<dbReference type="SUPFAM" id="SSF52540">
    <property type="entry name" value="P-loop containing nucleoside triphosphate hydrolases"/>
    <property type="match status" value="1"/>
</dbReference>
<dbReference type="InterPro" id="IPR027417">
    <property type="entry name" value="P-loop_NTPase"/>
</dbReference>
<comment type="caution">
    <text evidence="5">The sequence shown here is derived from an EMBL/GenBank/DDBJ whole genome shotgun (WGS) entry which is preliminary data.</text>
</comment>
<protein>
    <recommendedName>
        <fullName evidence="2">small monomeric GTPase</fullName>
        <ecNumber evidence="2">3.6.5.2</ecNumber>
    </recommendedName>
</protein>
<reference evidence="5 6" key="1">
    <citation type="journal article" date="2017" name="Nat. Ecol. Evol.">
        <title>Scallop genome provides insights into evolution of bilaterian karyotype and development.</title>
        <authorList>
            <person name="Wang S."/>
            <person name="Zhang J."/>
            <person name="Jiao W."/>
            <person name="Li J."/>
            <person name="Xun X."/>
            <person name="Sun Y."/>
            <person name="Guo X."/>
            <person name="Huan P."/>
            <person name="Dong B."/>
            <person name="Zhang L."/>
            <person name="Hu X."/>
            <person name="Sun X."/>
            <person name="Wang J."/>
            <person name="Zhao C."/>
            <person name="Wang Y."/>
            <person name="Wang D."/>
            <person name="Huang X."/>
            <person name="Wang R."/>
            <person name="Lv J."/>
            <person name="Li Y."/>
            <person name="Zhang Z."/>
            <person name="Liu B."/>
            <person name="Lu W."/>
            <person name="Hui Y."/>
            <person name="Liang J."/>
            <person name="Zhou Z."/>
            <person name="Hou R."/>
            <person name="Li X."/>
            <person name="Liu Y."/>
            <person name="Li H."/>
            <person name="Ning X."/>
            <person name="Lin Y."/>
            <person name="Zhao L."/>
            <person name="Xing Q."/>
            <person name="Dou J."/>
            <person name="Li Y."/>
            <person name="Mao J."/>
            <person name="Guo H."/>
            <person name="Dou H."/>
            <person name="Li T."/>
            <person name="Mu C."/>
            <person name="Jiang W."/>
            <person name="Fu Q."/>
            <person name="Fu X."/>
            <person name="Miao Y."/>
            <person name="Liu J."/>
            <person name="Yu Q."/>
            <person name="Li R."/>
            <person name="Liao H."/>
            <person name="Li X."/>
            <person name="Kong Y."/>
            <person name="Jiang Z."/>
            <person name="Chourrout D."/>
            <person name="Li R."/>
            <person name="Bao Z."/>
        </authorList>
    </citation>
    <scope>NUCLEOTIDE SEQUENCE [LARGE SCALE GENOMIC DNA]</scope>
    <source>
        <strain evidence="5 6">PY_sf001</strain>
    </source>
</reference>
<sequence>MKGNTVNILVLGKEGVGKTALVVRFLTGRFLTEYAQCDEMAYERSIALDDKQVSLKVIDVGGKNIDKKSGSKESLQKIDGAVVVYSITDRQSFDVAESVVDWLRKERSSCIPIVLLGNKSDLDHARAVSNQKSEDIEWRNTGYMLSECSASSDSEGVTKIFHMLVRKILEKRDTHIKAQRKLSLSHAPLGSPKLIRAHLRRRFSVFTRERTSTM</sequence>
<evidence type="ECO:0000256" key="3">
    <source>
        <dbReference type="ARBA" id="ARBA00022801"/>
    </source>
</evidence>
<evidence type="ECO:0000256" key="1">
    <source>
        <dbReference type="ARBA" id="ARBA00008344"/>
    </source>
</evidence>
<dbReference type="SMART" id="SM00174">
    <property type="entry name" value="RHO"/>
    <property type="match status" value="1"/>
</dbReference>
<dbReference type="PRINTS" id="PR00449">
    <property type="entry name" value="RASTRNSFRMNG"/>
</dbReference>
<dbReference type="STRING" id="6573.A0A210QT84"/>
<evidence type="ECO:0000313" key="5">
    <source>
        <dbReference type="EMBL" id="OWF51947.1"/>
    </source>
</evidence>
<comment type="catalytic activity">
    <reaction evidence="4">
        <text>GTP + H2O = GDP + phosphate + H(+)</text>
        <dbReference type="Rhea" id="RHEA:19669"/>
        <dbReference type="ChEBI" id="CHEBI:15377"/>
        <dbReference type="ChEBI" id="CHEBI:15378"/>
        <dbReference type="ChEBI" id="CHEBI:37565"/>
        <dbReference type="ChEBI" id="CHEBI:43474"/>
        <dbReference type="ChEBI" id="CHEBI:58189"/>
        <dbReference type="EC" id="3.6.5.2"/>
    </reaction>
</comment>
<dbReference type="InterPro" id="IPR051065">
    <property type="entry name" value="Ras-related_GTPase"/>
</dbReference>
<dbReference type="InterPro" id="IPR001806">
    <property type="entry name" value="Small_GTPase"/>
</dbReference>
<dbReference type="OrthoDB" id="18798at2759"/>
<keyword evidence="6" id="KW-1185">Reference proteome</keyword>